<dbReference type="PROSITE" id="PS51257">
    <property type="entry name" value="PROKAR_LIPOPROTEIN"/>
    <property type="match status" value="1"/>
</dbReference>
<protein>
    <recommendedName>
        <fullName evidence="7">Sugar phosphate transporter domain-containing protein</fullName>
    </recommendedName>
</protein>
<keyword evidence="3 6" id="KW-1133">Transmembrane helix</keyword>
<feature type="transmembrane region" description="Helical" evidence="6">
    <location>
        <begin position="142"/>
        <end position="159"/>
    </location>
</feature>
<accession>A0AA88V988</accession>
<dbReference type="InterPro" id="IPR050186">
    <property type="entry name" value="TPT_transporter"/>
</dbReference>
<comment type="caution">
    <text evidence="8">The sequence shown here is derived from an EMBL/GenBank/DDBJ whole genome shotgun (WGS) entry which is preliminary data.</text>
</comment>
<dbReference type="Proteomes" id="UP001188597">
    <property type="component" value="Unassembled WGS sequence"/>
</dbReference>
<feature type="domain" description="Sugar phosphate transporter" evidence="7">
    <location>
        <begin position="20"/>
        <end position="305"/>
    </location>
</feature>
<feature type="transmembrane region" description="Helical" evidence="6">
    <location>
        <begin position="165"/>
        <end position="189"/>
    </location>
</feature>
<proteinExistence type="predicted"/>
<comment type="subcellular location">
    <subcellularLocation>
        <location evidence="1">Membrane</location>
        <topology evidence="1">Multi-pass membrane protein</topology>
    </subcellularLocation>
</comment>
<dbReference type="SUPFAM" id="SSF103481">
    <property type="entry name" value="Multidrug resistance efflux transporter EmrE"/>
    <property type="match status" value="1"/>
</dbReference>
<name>A0AA88V988_9ASTE</name>
<dbReference type="InterPro" id="IPR004853">
    <property type="entry name" value="Sugar_P_trans_dom"/>
</dbReference>
<dbReference type="EMBL" id="JAVXUP010002517">
    <property type="protein sequence ID" value="KAK3002870.1"/>
    <property type="molecule type" value="Genomic_DNA"/>
</dbReference>
<feature type="transmembrane region" description="Helical" evidence="6">
    <location>
        <begin position="262"/>
        <end position="283"/>
    </location>
</feature>
<feature type="transmembrane region" description="Helical" evidence="6">
    <location>
        <begin position="201"/>
        <end position="220"/>
    </location>
</feature>
<keyword evidence="9" id="KW-1185">Reference proteome</keyword>
<evidence type="ECO:0000256" key="5">
    <source>
        <dbReference type="SAM" id="MobiDB-lite"/>
    </source>
</evidence>
<evidence type="ECO:0000313" key="8">
    <source>
        <dbReference type="EMBL" id="KAK3002870.1"/>
    </source>
</evidence>
<evidence type="ECO:0000313" key="9">
    <source>
        <dbReference type="Proteomes" id="UP001188597"/>
    </source>
</evidence>
<feature type="transmembrane region" description="Helical" evidence="6">
    <location>
        <begin position="235"/>
        <end position="255"/>
    </location>
</feature>
<organism evidence="8 9">
    <name type="scientific">Escallonia herrerae</name>
    <dbReference type="NCBI Taxonomy" id="1293975"/>
    <lineage>
        <taxon>Eukaryota</taxon>
        <taxon>Viridiplantae</taxon>
        <taxon>Streptophyta</taxon>
        <taxon>Embryophyta</taxon>
        <taxon>Tracheophyta</taxon>
        <taxon>Spermatophyta</taxon>
        <taxon>Magnoliopsida</taxon>
        <taxon>eudicotyledons</taxon>
        <taxon>Gunneridae</taxon>
        <taxon>Pentapetalae</taxon>
        <taxon>asterids</taxon>
        <taxon>campanulids</taxon>
        <taxon>Escalloniales</taxon>
        <taxon>Escalloniaceae</taxon>
        <taxon>Escallonia</taxon>
    </lineage>
</organism>
<reference evidence="8" key="1">
    <citation type="submission" date="2022-12" db="EMBL/GenBank/DDBJ databases">
        <title>Draft genome assemblies for two species of Escallonia (Escalloniales).</title>
        <authorList>
            <person name="Chanderbali A."/>
            <person name="Dervinis C."/>
            <person name="Anghel I."/>
            <person name="Soltis D."/>
            <person name="Soltis P."/>
            <person name="Zapata F."/>
        </authorList>
    </citation>
    <scope>NUCLEOTIDE SEQUENCE</scope>
    <source>
        <strain evidence="8">UCBG64.0493</strain>
        <tissue evidence="8">Leaf</tissue>
    </source>
</reference>
<feature type="compositionally biased region" description="Basic and acidic residues" evidence="5">
    <location>
        <begin position="331"/>
        <end position="354"/>
    </location>
</feature>
<feature type="transmembrane region" description="Helical" evidence="6">
    <location>
        <begin position="16"/>
        <end position="35"/>
    </location>
</feature>
<keyword evidence="4 6" id="KW-0472">Membrane</keyword>
<evidence type="ECO:0000259" key="7">
    <source>
        <dbReference type="Pfam" id="PF03151"/>
    </source>
</evidence>
<keyword evidence="2 6" id="KW-0812">Transmembrane</keyword>
<feature type="region of interest" description="Disordered" evidence="5">
    <location>
        <begin position="318"/>
        <end position="354"/>
    </location>
</feature>
<evidence type="ECO:0000256" key="6">
    <source>
        <dbReference type="SAM" id="Phobius"/>
    </source>
</evidence>
<dbReference type="PANTHER" id="PTHR11132">
    <property type="entry name" value="SOLUTE CARRIER FAMILY 35"/>
    <property type="match status" value="1"/>
</dbReference>
<evidence type="ECO:0000256" key="2">
    <source>
        <dbReference type="ARBA" id="ARBA00022692"/>
    </source>
</evidence>
<evidence type="ECO:0000256" key="1">
    <source>
        <dbReference type="ARBA" id="ARBA00004141"/>
    </source>
</evidence>
<feature type="transmembrane region" description="Helical" evidence="6">
    <location>
        <begin position="84"/>
        <end position="102"/>
    </location>
</feature>
<evidence type="ECO:0000256" key="3">
    <source>
        <dbReference type="ARBA" id="ARBA00022989"/>
    </source>
</evidence>
<dbReference type="AlphaFoldDB" id="A0AA88V988"/>
<gene>
    <name evidence="8" type="ORF">RJ639_020127</name>
</gene>
<feature type="transmembrane region" description="Helical" evidence="6">
    <location>
        <begin position="289"/>
        <end position="305"/>
    </location>
</feature>
<feature type="transmembrane region" description="Helical" evidence="6">
    <location>
        <begin position="47"/>
        <end position="72"/>
    </location>
</feature>
<dbReference type="Pfam" id="PF03151">
    <property type="entry name" value="TPT"/>
    <property type="match status" value="1"/>
</dbReference>
<dbReference type="InterPro" id="IPR037185">
    <property type="entry name" value="EmrE-like"/>
</dbReference>
<evidence type="ECO:0000256" key="4">
    <source>
        <dbReference type="ARBA" id="ARBA00023136"/>
    </source>
</evidence>
<sequence length="354" mass="39018">MAKPGWLSAAVLKQIILSYTYVVTWMTLSCGVILYNKYILDGNMYNWPYPITLTMIHMAFCSALAFLIIRVLGRVPSANMPLSIYLKSVVPIGVLYALSLWASNSAYIYLSVSFIQMLKALTPVAVYSWGILLKKDPFKPSVMLNMVAISVGVAIAAYGEAKFDVLGVVIQLCAVLFEAARLVIIELLLKSKGITLNAITTLYYVAPSCLLFLSIPWFIVEYPALREASSWNLDLFTFGTNAVWAFGLNLAVFLIVSNLSALTMNVAGVVKDWILIGISWSVIKDRVTPVNLMGYVVALLGVLYYQRAKLQAMKAVDKEKEGQGQGEGDVESGRLLEEAESDRGSLDKKHQLEG</sequence>
<dbReference type="GO" id="GO:0016020">
    <property type="term" value="C:membrane"/>
    <property type="evidence" value="ECO:0007669"/>
    <property type="project" value="UniProtKB-SubCell"/>
</dbReference>